<dbReference type="EMBL" id="FWFS01000009">
    <property type="protein sequence ID" value="SLN56419.1"/>
    <property type="molecule type" value="Genomic_DNA"/>
</dbReference>
<accession>A0A1Y5T8V2</accession>
<dbReference type="InterPro" id="IPR000515">
    <property type="entry name" value="MetI-like"/>
</dbReference>
<protein>
    <submittedName>
        <fullName evidence="9">Lactose transport system permease protein LacF</fullName>
    </submittedName>
</protein>
<organism evidence="9 10">
    <name type="scientific">Aquimixticola soesokkakensis</name>
    <dbReference type="NCBI Taxonomy" id="1519096"/>
    <lineage>
        <taxon>Bacteria</taxon>
        <taxon>Pseudomonadati</taxon>
        <taxon>Pseudomonadota</taxon>
        <taxon>Alphaproteobacteria</taxon>
        <taxon>Rhodobacterales</taxon>
        <taxon>Paracoccaceae</taxon>
        <taxon>Aquimixticola</taxon>
    </lineage>
</organism>
<dbReference type="Proteomes" id="UP000193862">
    <property type="component" value="Unassembled WGS sequence"/>
</dbReference>
<keyword evidence="6 7" id="KW-0472">Membrane</keyword>
<comment type="subcellular location">
    <subcellularLocation>
        <location evidence="1 7">Cell membrane</location>
        <topology evidence="1 7">Multi-pass membrane protein</topology>
    </subcellularLocation>
</comment>
<dbReference type="GO" id="GO:0005886">
    <property type="term" value="C:plasma membrane"/>
    <property type="evidence" value="ECO:0007669"/>
    <property type="project" value="UniProtKB-SubCell"/>
</dbReference>
<evidence type="ECO:0000256" key="4">
    <source>
        <dbReference type="ARBA" id="ARBA00022692"/>
    </source>
</evidence>
<evidence type="ECO:0000313" key="9">
    <source>
        <dbReference type="EMBL" id="SLN56419.1"/>
    </source>
</evidence>
<evidence type="ECO:0000259" key="8">
    <source>
        <dbReference type="PROSITE" id="PS50928"/>
    </source>
</evidence>
<dbReference type="InterPro" id="IPR035906">
    <property type="entry name" value="MetI-like_sf"/>
</dbReference>
<feature type="transmembrane region" description="Helical" evidence="7">
    <location>
        <begin position="193"/>
        <end position="215"/>
    </location>
</feature>
<evidence type="ECO:0000256" key="6">
    <source>
        <dbReference type="ARBA" id="ARBA00023136"/>
    </source>
</evidence>
<evidence type="ECO:0000256" key="5">
    <source>
        <dbReference type="ARBA" id="ARBA00022989"/>
    </source>
</evidence>
<feature type="transmembrane region" description="Helical" evidence="7">
    <location>
        <begin position="47"/>
        <end position="71"/>
    </location>
</feature>
<evidence type="ECO:0000256" key="1">
    <source>
        <dbReference type="ARBA" id="ARBA00004651"/>
    </source>
</evidence>
<dbReference type="PANTHER" id="PTHR30193:SF18">
    <property type="entry name" value="OSMOPROTECTIVE COMPOUNDS UPTAKE PERMEASE PROTEIN GGTC"/>
    <property type="match status" value="1"/>
</dbReference>
<keyword evidence="3" id="KW-1003">Cell membrane</keyword>
<feature type="transmembrane region" description="Helical" evidence="7">
    <location>
        <begin position="169"/>
        <end position="187"/>
    </location>
</feature>
<feature type="transmembrane region" description="Helical" evidence="7">
    <location>
        <begin position="104"/>
        <end position="125"/>
    </location>
</feature>
<dbReference type="SUPFAM" id="SSF161098">
    <property type="entry name" value="MetI-like"/>
    <property type="match status" value="1"/>
</dbReference>
<evidence type="ECO:0000256" key="3">
    <source>
        <dbReference type="ARBA" id="ARBA00022475"/>
    </source>
</evidence>
<keyword evidence="4 7" id="KW-0812">Transmembrane</keyword>
<keyword evidence="10" id="KW-1185">Reference proteome</keyword>
<feature type="domain" description="ABC transmembrane type-1" evidence="8">
    <location>
        <begin position="100"/>
        <end position="315"/>
    </location>
</feature>
<feature type="transmembrane region" description="Helical" evidence="7">
    <location>
        <begin position="7"/>
        <end position="27"/>
    </location>
</feature>
<dbReference type="InterPro" id="IPR051393">
    <property type="entry name" value="ABC_transporter_permease"/>
</dbReference>
<dbReference type="CDD" id="cd06261">
    <property type="entry name" value="TM_PBP2"/>
    <property type="match status" value="1"/>
</dbReference>
<feature type="transmembrane region" description="Helical" evidence="7">
    <location>
        <begin position="236"/>
        <end position="261"/>
    </location>
</feature>
<dbReference type="PROSITE" id="PS50928">
    <property type="entry name" value="ABC_TM1"/>
    <property type="match status" value="1"/>
</dbReference>
<dbReference type="AlphaFoldDB" id="A0A1Y5T8V2"/>
<gene>
    <name evidence="9" type="primary">lacF_4</name>
    <name evidence="9" type="ORF">AQS8620_02485</name>
</gene>
<evidence type="ECO:0000256" key="7">
    <source>
        <dbReference type="RuleBase" id="RU363032"/>
    </source>
</evidence>
<evidence type="ECO:0000313" key="10">
    <source>
        <dbReference type="Proteomes" id="UP000193862"/>
    </source>
</evidence>
<dbReference type="PANTHER" id="PTHR30193">
    <property type="entry name" value="ABC TRANSPORTER PERMEASE PROTEIN"/>
    <property type="match status" value="1"/>
</dbReference>
<dbReference type="RefSeq" id="WP_085837200.1">
    <property type="nucleotide sequence ID" value="NZ_FWFS01000009.1"/>
</dbReference>
<keyword evidence="2 7" id="KW-0813">Transport</keyword>
<dbReference type="Gene3D" id="1.10.3720.10">
    <property type="entry name" value="MetI-like"/>
    <property type="match status" value="1"/>
</dbReference>
<feature type="transmembrane region" description="Helical" evidence="7">
    <location>
        <begin position="294"/>
        <end position="317"/>
    </location>
</feature>
<dbReference type="OrthoDB" id="9773727at2"/>
<keyword evidence="5 7" id="KW-1133">Transmembrane helix</keyword>
<proteinExistence type="inferred from homology"/>
<comment type="similarity">
    <text evidence="7">Belongs to the binding-protein-dependent transport system permease family.</text>
</comment>
<name>A0A1Y5T8V2_9RHOB</name>
<sequence>MTDTLAFVPVLIAIGAIGIPVLTYVGLGLGEGILSLLPQGLSGSLRPWVWLSLPILLVLLILIYPIIVTLFTSLRDARGEGFVGGSNYLWAFSGTMMSILKNNIIWLIGFPAVTLVLSLATAVLFDKVKYEPVAMTVVILPTAISFTAGSVIWTQMYSFQPQGMTQIGTLNAIRSLFGLAPVPWLIAPVVNTLSLIFIAVWLQLGIATLILSSAIKNIGSEMLEAARLDGAGEWRIFRSMVLPNIVPSVMVVLTTMIIASLKVFDIVYVMTNGNFGTNVIANRLYYELFSANNLGHASAIAVILLVCALPVALINIFHFRAENKA</sequence>
<feature type="transmembrane region" description="Helical" evidence="7">
    <location>
        <begin position="137"/>
        <end position="157"/>
    </location>
</feature>
<dbReference type="GO" id="GO:0055085">
    <property type="term" value="P:transmembrane transport"/>
    <property type="evidence" value="ECO:0007669"/>
    <property type="project" value="InterPro"/>
</dbReference>
<reference evidence="9 10" key="1">
    <citation type="submission" date="2017-03" db="EMBL/GenBank/DDBJ databases">
        <authorList>
            <person name="Afonso C.L."/>
            <person name="Miller P.J."/>
            <person name="Scott M.A."/>
            <person name="Spackman E."/>
            <person name="Goraichik I."/>
            <person name="Dimitrov K.M."/>
            <person name="Suarez D.L."/>
            <person name="Swayne D.E."/>
        </authorList>
    </citation>
    <scope>NUCLEOTIDE SEQUENCE [LARGE SCALE GENOMIC DNA]</scope>
    <source>
        <strain evidence="9 10">CECT 8620</strain>
    </source>
</reference>
<dbReference type="Pfam" id="PF00528">
    <property type="entry name" value="BPD_transp_1"/>
    <property type="match status" value="1"/>
</dbReference>
<evidence type="ECO:0000256" key="2">
    <source>
        <dbReference type="ARBA" id="ARBA00022448"/>
    </source>
</evidence>